<dbReference type="EMBL" id="ML208386">
    <property type="protein sequence ID" value="TFK67061.1"/>
    <property type="molecule type" value="Genomic_DNA"/>
</dbReference>
<name>A0ACD3ANF8_9AGAR</name>
<accession>A0ACD3ANF8</accession>
<evidence type="ECO:0000313" key="1">
    <source>
        <dbReference type="EMBL" id="TFK67061.1"/>
    </source>
</evidence>
<sequence length="620" mass="70293">MKSHCGKNLIQRNTSSDRVSDYDDLDTGPDITIYFGLSPEAVPRKCDRKQAEIFCKFKVSEDSDPFEGDYSKHIPFERSTKAAQRTLEQISVYAIAQLAAQNRTHIFSLLIFPAYARFLRWDRSGVIVTNKIHFEDDGLLMIQFFQQLNNASPKIRGVDETVQPAKYLSWRQRCQIRKALEVDSHKVLYEMKIGERRFIVSDSIFEPFFSVPTAFGRSTRCIRAYNLDKQIDEPDVCILKDYWRSLASNHKDEYLILQKLHDHKVRHVPQAYCGGDVGDGNHQTKTQDYATEDDPKLRSFRHFRLAIQRIQCHLEQVGKVSNAVMATGHAAEAHTDAYTKAGVLHRDVSAANVMADMRTDGTVDGYLIDWDMAIEVNTSPVIYVMPPERTGTWYFLAARLISKRWQDPTQRQSRLDDIESFGHLLVYIATHFTQHEWGASTQLTHFIKNYFAEYIVKDGICYGGIYKAYFLSTHGGELTGILYNKPLAMTIFKICQVLASRYPFTSMAFVDGEYRTNTHFVDDETSDMSKPYWLSDLIKDMLAMPGWESEPGGKLVKHHPPGIDTAGEAQVSHATSESGAAAPMGYTSGPWLKVGGPDPDKGKSSTATKRGTGKKRKRGE</sequence>
<reference evidence="1 2" key="1">
    <citation type="journal article" date="2019" name="Nat. Ecol. Evol.">
        <title>Megaphylogeny resolves global patterns of mushroom evolution.</title>
        <authorList>
            <person name="Varga T."/>
            <person name="Krizsan K."/>
            <person name="Foldi C."/>
            <person name="Dima B."/>
            <person name="Sanchez-Garcia M."/>
            <person name="Sanchez-Ramirez S."/>
            <person name="Szollosi G.J."/>
            <person name="Szarkandi J.G."/>
            <person name="Papp V."/>
            <person name="Albert L."/>
            <person name="Andreopoulos W."/>
            <person name="Angelini C."/>
            <person name="Antonin V."/>
            <person name="Barry K.W."/>
            <person name="Bougher N.L."/>
            <person name="Buchanan P."/>
            <person name="Buyck B."/>
            <person name="Bense V."/>
            <person name="Catcheside P."/>
            <person name="Chovatia M."/>
            <person name="Cooper J."/>
            <person name="Damon W."/>
            <person name="Desjardin D."/>
            <person name="Finy P."/>
            <person name="Geml J."/>
            <person name="Haridas S."/>
            <person name="Hughes K."/>
            <person name="Justo A."/>
            <person name="Karasinski D."/>
            <person name="Kautmanova I."/>
            <person name="Kiss B."/>
            <person name="Kocsube S."/>
            <person name="Kotiranta H."/>
            <person name="LaButti K.M."/>
            <person name="Lechner B.E."/>
            <person name="Liimatainen K."/>
            <person name="Lipzen A."/>
            <person name="Lukacs Z."/>
            <person name="Mihaltcheva S."/>
            <person name="Morgado L.N."/>
            <person name="Niskanen T."/>
            <person name="Noordeloos M.E."/>
            <person name="Ohm R.A."/>
            <person name="Ortiz-Santana B."/>
            <person name="Ovrebo C."/>
            <person name="Racz N."/>
            <person name="Riley R."/>
            <person name="Savchenko A."/>
            <person name="Shiryaev A."/>
            <person name="Soop K."/>
            <person name="Spirin V."/>
            <person name="Szebenyi C."/>
            <person name="Tomsovsky M."/>
            <person name="Tulloss R.E."/>
            <person name="Uehling J."/>
            <person name="Grigoriev I.V."/>
            <person name="Vagvolgyi C."/>
            <person name="Papp T."/>
            <person name="Martin F.M."/>
            <person name="Miettinen O."/>
            <person name="Hibbett D.S."/>
            <person name="Nagy L.G."/>
        </authorList>
    </citation>
    <scope>NUCLEOTIDE SEQUENCE [LARGE SCALE GENOMIC DNA]</scope>
    <source>
        <strain evidence="1 2">NL-1719</strain>
    </source>
</reference>
<dbReference type="Proteomes" id="UP000308600">
    <property type="component" value="Unassembled WGS sequence"/>
</dbReference>
<keyword evidence="2" id="KW-1185">Reference proteome</keyword>
<organism evidence="1 2">
    <name type="scientific">Pluteus cervinus</name>
    <dbReference type="NCBI Taxonomy" id="181527"/>
    <lineage>
        <taxon>Eukaryota</taxon>
        <taxon>Fungi</taxon>
        <taxon>Dikarya</taxon>
        <taxon>Basidiomycota</taxon>
        <taxon>Agaricomycotina</taxon>
        <taxon>Agaricomycetes</taxon>
        <taxon>Agaricomycetidae</taxon>
        <taxon>Agaricales</taxon>
        <taxon>Pluteineae</taxon>
        <taxon>Pluteaceae</taxon>
        <taxon>Pluteus</taxon>
    </lineage>
</organism>
<gene>
    <name evidence="1" type="ORF">BDN72DRAFT_771253</name>
</gene>
<proteinExistence type="predicted"/>
<evidence type="ECO:0000313" key="2">
    <source>
        <dbReference type="Proteomes" id="UP000308600"/>
    </source>
</evidence>
<protein>
    <submittedName>
        <fullName evidence="1">Uncharacterized protein</fullName>
    </submittedName>
</protein>